<feature type="compositionally biased region" description="Low complexity" evidence="5">
    <location>
        <begin position="64"/>
        <end position="76"/>
    </location>
</feature>
<keyword evidence="2 4" id="KW-0195">Cyclin</keyword>
<dbReference type="GO" id="GO:0051301">
    <property type="term" value="P:cell division"/>
    <property type="evidence" value="ECO:0007669"/>
    <property type="project" value="UniProtKB-KW"/>
</dbReference>
<dbReference type="SMART" id="SM00385">
    <property type="entry name" value="CYCLIN"/>
    <property type="match status" value="1"/>
</dbReference>
<organism evidence="7 8">
    <name type="scientific">Blepharisma stoltei</name>
    <dbReference type="NCBI Taxonomy" id="1481888"/>
    <lineage>
        <taxon>Eukaryota</taxon>
        <taxon>Sar</taxon>
        <taxon>Alveolata</taxon>
        <taxon>Ciliophora</taxon>
        <taxon>Postciliodesmatophora</taxon>
        <taxon>Heterotrichea</taxon>
        <taxon>Heterotrichida</taxon>
        <taxon>Blepharismidae</taxon>
        <taxon>Blepharisma</taxon>
    </lineage>
</organism>
<comment type="similarity">
    <text evidence="4">Belongs to the cyclin family.</text>
</comment>
<dbReference type="FunFam" id="1.10.472.10:FF:000057">
    <property type="entry name" value="Cyclin N-terminal domain containing 2"/>
    <property type="match status" value="1"/>
</dbReference>
<dbReference type="Gene3D" id="1.10.472.10">
    <property type="entry name" value="Cyclin-like"/>
    <property type="match status" value="2"/>
</dbReference>
<sequence length="496" mass="57971">MLQCSLKNGGSFASHIIKKLQMQAQTSQKIHHKRHISHATSSFLKEYQLSQLSTLYSPKATEENTFSNSTTSGNSSPHPRLECEETLNFPIQTFPHTENSFTSDIYGNQSLDYQQVLIENPNLVPYTLWKPQSIGYMYDMLEKETIYLPNAGCFESLQAYVTPVMRAVLFDWMMEVSHEFMLKRETFYMALSYVDRILSKLKNIKKEEFQLLGVACLNIAAKIEEIYPPKLSDWVSSCNSGYSSKAIKMTEKFVLQQLTWLTYPATSYNWLNWLMSQWDDFIEYHFSCVPYNSLKDFDHLPTQEKKIQKKLYEKRFIIFKQKNRQAYKRFRETFQILDTASLDSEIMKLSPRIQASGLLYLMISKFFFETNYNLLYYDGPVSQDTPSYEDSSQWLAEGSFDIEEFSSDSHIESASIVQDLYAGFISSALDMHSVEEIYHSMTFFHPYLEIEALYEFPIVVKAKGKRKIESHYEEFLGYQTHYPEAIKFVTKKLRGE</sequence>
<name>A0AAU9IK15_9CILI</name>
<keyword evidence="8" id="KW-1185">Reference proteome</keyword>
<dbReference type="PANTHER" id="PTHR10177">
    <property type="entry name" value="CYCLINS"/>
    <property type="match status" value="1"/>
</dbReference>
<dbReference type="Proteomes" id="UP001162131">
    <property type="component" value="Unassembled WGS sequence"/>
</dbReference>
<dbReference type="Pfam" id="PF00134">
    <property type="entry name" value="Cyclin_N"/>
    <property type="match status" value="1"/>
</dbReference>
<protein>
    <recommendedName>
        <fullName evidence="6">Cyclin-like domain-containing protein</fullName>
    </recommendedName>
</protein>
<evidence type="ECO:0000256" key="1">
    <source>
        <dbReference type="ARBA" id="ARBA00022618"/>
    </source>
</evidence>
<comment type="caution">
    <text evidence="7">The sequence shown here is derived from an EMBL/GenBank/DDBJ whole genome shotgun (WGS) entry which is preliminary data.</text>
</comment>
<keyword evidence="3" id="KW-0131">Cell cycle</keyword>
<gene>
    <name evidence="7" type="ORF">BSTOLATCC_MIC3763</name>
</gene>
<dbReference type="AlphaFoldDB" id="A0AAU9IK15"/>
<dbReference type="InterPro" id="IPR013763">
    <property type="entry name" value="Cyclin-like_dom"/>
</dbReference>
<dbReference type="InterPro" id="IPR006671">
    <property type="entry name" value="Cyclin_N"/>
</dbReference>
<dbReference type="PROSITE" id="PS00292">
    <property type="entry name" value="CYCLINS"/>
    <property type="match status" value="1"/>
</dbReference>
<proteinExistence type="inferred from homology"/>
<evidence type="ECO:0000256" key="2">
    <source>
        <dbReference type="ARBA" id="ARBA00023127"/>
    </source>
</evidence>
<evidence type="ECO:0000256" key="4">
    <source>
        <dbReference type="RuleBase" id="RU000383"/>
    </source>
</evidence>
<evidence type="ECO:0000313" key="8">
    <source>
        <dbReference type="Proteomes" id="UP001162131"/>
    </source>
</evidence>
<evidence type="ECO:0000256" key="3">
    <source>
        <dbReference type="ARBA" id="ARBA00023306"/>
    </source>
</evidence>
<dbReference type="EMBL" id="CAJZBQ010000004">
    <property type="protein sequence ID" value="CAG9311474.1"/>
    <property type="molecule type" value="Genomic_DNA"/>
</dbReference>
<accession>A0AAU9IK15</accession>
<evidence type="ECO:0000259" key="6">
    <source>
        <dbReference type="SMART" id="SM00385"/>
    </source>
</evidence>
<reference evidence="7" key="1">
    <citation type="submission" date="2021-09" db="EMBL/GenBank/DDBJ databases">
        <authorList>
            <consortium name="AG Swart"/>
            <person name="Singh M."/>
            <person name="Singh A."/>
            <person name="Seah K."/>
            <person name="Emmerich C."/>
        </authorList>
    </citation>
    <scope>NUCLEOTIDE SEQUENCE</scope>
    <source>
        <strain evidence="7">ATCC30299</strain>
    </source>
</reference>
<evidence type="ECO:0000256" key="5">
    <source>
        <dbReference type="SAM" id="MobiDB-lite"/>
    </source>
</evidence>
<dbReference type="InterPro" id="IPR036915">
    <property type="entry name" value="Cyclin-like_sf"/>
</dbReference>
<dbReference type="InterPro" id="IPR039361">
    <property type="entry name" value="Cyclin"/>
</dbReference>
<feature type="domain" description="Cyclin-like" evidence="6">
    <location>
        <begin position="171"/>
        <end position="256"/>
    </location>
</feature>
<keyword evidence="1" id="KW-0132">Cell division</keyword>
<feature type="region of interest" description="Disordered" evidence="5">
    <location>
        <begin position="60"/>
        <end position="80"/>
    </location>
</feature>
<dbReference type="InterPro" id="IPR048258">
    <property type="entry name" value="Cyclins_cyclin-box"/>
</dbReference>
<dbReference type="SUPFAM" id="SSF47954">
    <property type="entry name" value="Cyclin-like"/>
    <property type="match status" value="1"/>
</dbReference>
<evidence type="ECO:0000313" key="7">
    <source>
        <dbReference type="EMBL" id="CAG9311474.1"/>
    </source>
</evidence>